<feature type="region of interest" description="Disordered" evidence="1">
    <location>
        <begin position="1"/>
        <end position="30"/>
    </location>
</feature>
<feature type="compositionally biased region" description="Low complexity" evidence="1">
    <location>
        <begin position="1"/>
        <end position="12"/>
    </location>
</feature>
<reference evidence="2" key="1">
    <citation type="submission" date="2024-02" db="EMBL/GenBank/DDBJ databases">
        <authorList>
            <consortium name="ELIXIR-Norway"/>
            <consortium name="Elixir Norway"/>
        </authorList>
    </citation>
    <scope>NUCLEOTIDE SEQUENCE</scope>
</reference>
<evidence type="ECO:0000256" key="1">
    <source>
        <dbReference type="SAM" id="MobiDB-lite"/>
    </source>
</evidence>
<protein>
    <submittedName>
        <fullName evidence="2">Uncharacterized protein</fullName>
    </submittedName>
</protein>
<feature type="region of interest" description="Disordered" evidence="1">
    <location>
        <begin position="99"/>
        <end position="158"/>
    </location>
</feature>
<proteinExistence type="predicted"/>
<gene>
    <name evidence="2" type="ORF">CSSPJE1EN1_LOCUS2855</name>
</gene>
<organism evidence="2 3">
    <name type="scientific">Sphagnum jensenii</name>
    <dbReference type="NCBI Taxonomy" id="128206"/>
    <lineage>
        <taxon>Eukaryota</taxon>
        <taxon>Viridiplantae</taxon>
        <taxon>Streptophyta</taxon>
        <taxon>Embryophyta</taxon>
        <taxon>Bryophyta</taxon>
        <taxon>Sphagnophytina</taxon>
        <taxon>Sphagnopsida</taxon>
        <taxon>Sphagnales</taxon>
        <taxon>Sphagnaceae</taxon>
        <taxon>Sphagnum</taxon>
    </lineage>
</organism>
<keyword evidence="3" id="KW-1185">Reference proteome</keyword>
<dbReference type="EMBL" id="OZ020105">
    <property type="protein sequence ID" value="CAK9257377.1"/>
    <property type="molecule type" value="Genomic_DNA"/>
</dbReference>
<evidence type="ECO:0000313" key="2">
    <source>
        <dbReference type="EMBL" id="CAK9257377.1"/>
    </source>
</evidence>
<evidence type="ECO:0000313" key="3">
    <source>
        <dbReference type="Proteomes" id="UP001497444"/>
    </source>
</evidence>
<accession>A0ABP0VSE2</accession>
<feature type="compositionally biased region" description="Basic and acidic residues" evidence="1">
    <location>
        <begin position="99"/>
        <end position="114"/>
    </location>
</feature>
<sequence>MSPFAAQDAADSSQEDDDLDQCSSQGTEKFLPDQIATGSVSAHAAVAQKIRSGGAISCCVADTSSHHDKGKQTALQHSGDASINVNILSQQENLHHAEDQEQFHHQQEQQEQYHQHSTPTSPPPTATASRHLAAATWPLKSRVSRTDQAAGSSNYSSCRNNNNNKMMMFMMMSKMLQGKTSADIISNPVLNTFQVCTTSASSSSELHHHVQHHHPMSRDIASEPVFELFECFV</sequence>
<name>A0ABP0VSE2_9BRYO</name>
<dbReference type="Proteomes" id="UP001497444">
    <property type="component" value="Chromosome 10"/>
</dbReference>